<sequence>MVNLDAPSILPALGLIAATLVEFSAVSMNPGFDIRSLADQAQSLPTHSWEYGTAAQALLELYNPELSVFGASPFPVPTVAPDDIRALSYAASTIRLGKGYSALAAGNGAAGDPASLGVSAVMLGKTNSTFAKAAKDTWDGLWNDVPRFKNGAISHRANVPELWADFMYMAPPFLAYYAADKEDLEGLQDAVEQCRLYRQVLQPNVTGQYKGIWMHIIGPQSQDTELWATGNAWAAAGMSRVLATVMKASFISNLAWKQQAITDLTSYIKEIVDGVMKTSMDDKLLRNYLSDMESSGHGFGEISGSSLLAATVYRMAVLQPQAFGSKYVTWAEGIRGTLSGKDADGNPHITRTGIATPAVNPLAWKDTKPFTKGSPEGQAFVVLMYAAWRDCVKANVCDPLPATEVGEVHASKRAHHARRHFSHKH</sequence>
<dbReference type="PANTHER" id="PTHR41814:SF1">
    <property type="entry name" value="CELLULASE"/>
    <property type="match status" value="1"/>
</dbReference>
<gene>
    <name evidence="2" type="ORF">D9619_010737</name>
</gene>
<name>A0A8H5BA80_9AGAR</name>
<dbReference type="SUPFAM" id="SSF48208">
    <property type="entry name" value="Six-hairpin glycosidases"/>
    <property type="match status" value="1"/>
</dbReference>
<reference evidence="2 3" key="1">
    <citation type="journal article" date="2020" name="ISME J.">
        <title>Uncovering the hidden diversity of litter-decomposition mechanisms in mushroom-forming fungi.</title>
        <authorList>
            <person name="Floudas D."/>
            <person name="Bentzer J."/>
            <person name="Ahren D."/>
            <person name="Johansson T."/>
            <person name="Persson P."/>
            <person name="Tunlid A."/>
        </authorList>
    </citation>
    <scope>NUCLEOTIDE SEQUENCE [LARGE SCALE GENOMIC DNA]</scope>
    <source>
        <strain evidence="2 3">CBS 101986</strain>
    </source>
</reference>
<protein>
    <submittedName>
        <fullName evidence="2">Uncharacterized protein</fullName>
    </submittedName>
</protein>
<dbReference type="OrthoDB" id="4138492at2759"/>
<dbReference type="InterPro" id="IPR008928">
    <property type="entry name" value="6-hairpin_glycosidase_sf"/>
</dbReference>
<evidence type="ECO:0000313" key="3">
    <source>
        <dbReference type="Proteomes" id="UP000567179"/>
    </source>
</evidence>
<keyword evidence="3" id="KW-1185">Reference proteome</keyword>
<evidence type="ECO:0000313" key="2">
    <source>
        <dbReference type="EMBL" id="KAF5318713.1"/>
    </source>
</evidence>
<dbReference type="AlphaFoldDB" id="A0A8H5BA80"/>
<dbReference type="Gene3D" id="1.50.10.10">
    <property type="match status" value="1"/>
</dbReference>
<accession>A0A8H5BA80</accession>
<dbReference type="InterPro" id="IPR012341">
    <property type="entry name" value="6hp_glycosidase-like_sf"/>
</dbReference>
<dbReference type="Pfam" id="PF07470">
    <property type="entry name" value="Glyco_hydro_88"/>
    <property type="match status" value="1"/>
</dbReference>
<evidence type="ECO:0000256" key="1">
    <source>
        <dbReference type="ARBA" id="ARBA00022801"/>
    </source>
</evidence>
<dbReference type="InterPro" id="IPR010905">
    <property type="entry name" value="Glyco_hydro_88"/>
</dbReference>
<proteinExistence type="predicted"/>
<dbReference type="GO" id="GO:0005975">
    <property type="term" value="P:carbohydrate metabolic process"/>
    <property type="evidence" value="ECO:0007669"/>
    <property type="project" value="InterPro"/>
</dbReference>
<dbReference type="GO" id="GO:0016787">
    <property type="term" value="F:hydrolase activity"/>
    <property type="evidence" value="ECO:0007669"/>
    <property type="project" value="UniProtKB-KW"/>
</dbReference>
<dbReference type="EMBL" id="JAACJJ010000030">
    <property type="protein sequence ID" value="KAF5318713.1"/>
    <property type="molecule type" value="Genomic_DNA"/>
</dbReference>
<comment type="caution">
    <text evidence="2">The sequence shown here is derived from an EMBL/GenBank/DDBJ whole genome shotgun (WGS) entry which is preliminary data.</text>
</comment>
<dbReference type="Proteomes" id="UP000567179">
    <property type="component" value="Unassembled WGS sequence"/>
</dbReference>
<organism evidence="2 3">
    <name type="scientific">Psilocybe cf. subviscida</name>
    <dbReference type="NCBI Taxonomy" id="2480587"/>
    <lineage>
        <taxon>Eukaryota</taxon>
        <taxon>Fungi</taxon>
        <taxon>Dikarya</taxon>
        <taxon>Basidiomycota</taxon>
        <taxon>Agaricomycotina</taxon>
        <taxon>Agaricomycetes</taxon>
        <taxon>Agaricomycetidae</taxon>
        <taxon>Agaricales</taxon>
        <taxon>Agaricineae</taxon>
        <taxon>Strophariaceae</taxon>
        <taxon>Psilocybe</taxon>
    </lineage>
</organism>
<keyword evidence="1" id="KW-0378">Hydrolase</keyword>
<dbReference type="PANTHER" id="PTHR41814">
    <property type="entry name" value="EXPRESSED PROTEIN"/>
    <property type="match status" value="1"/>
</dbReference>